<evidence type="ECO:0000256" key="1">
    <source>
        <dbReference type="SAM" id="Phobius"/>
    </source>
</evidence>
<protein>
    <recommendedName>
        <fullName evidence="4">Transmembrane protein</fullName>
    </recommendedName>
</protein>
<dbReference type="KEGG" id="mput:MPUT9231_3680"/>
<dbReference type="PATRIC" id="fig|1292033.3.peg.357"/>
<dbReference type="AlphaFoldDB" id="M9W9V4"/>
<keyword evidence="1" id="KW-0472">Membrane</keyword>
<evidence type="ECO:0008006" key="4">
    <source>
        <dbReference type="Google" id="ProtNLM"/>
    </source>
</evidence>
<dbReference type="RefSeq" id="WP_015587388.1">
    <property type="nucleotide sequence ID" value="NC_021083.1"/>
</dbReference>
<dbReference type="EMBL" id="CP004357">
    <property type="protein sequence ID" value="AGJ90783.1"/>
    <property type="molecule type" value="Genomic_DNA"/>
</dbReference>
<sequence>MKEIQINQTKEIVGGTASTLPSGASLNGISSIIGSYFSGVTGLFGSIIGSGLALVQMASNPVKAEYKIGNVSIKTDNTKKYDHQINMQKLEVEQQRLIAKESEVKIPILELGSSKNLQKFQTRWY</sequence>
<evidence type="ECO:0000313" key="2">
    <source>
        <dbReference type="EMBL" id="AGJ90783.1"/>
    </source>
</evidence>
<organism evidence="2 3">
    <name type="scientific">Mycoplasma putrefaciens Mput9231</name>
    <dbReference type="NCBI Taxonomy" id="1292033"/>
    <lineage>
        <taxon>Bacteria</taxon>
        <taxon>Bacillati</taxon>
        <taxon>Mycoplasmatota</taxon>
        <taxon>Mollicutes</taxon>
        <taxon>Mycoplasmataceae</taxon>
        <taxon>Mycoplasma</taxon>
    </lineage>
</organism>
<gene>
    <name evidence="2" type="ORF">MPUT9231_3680</name>
</gene>
<dbReference type="Proteomes" id="UP000012984">
    <property type="component" value="Chromosome"/>
</dbReference>
<feature type="transmembrane region" description="Helical" evidence="1">
    <location>
        <begin position="33"/>
        <end position="55"/>
    </location>
</feature>
<dbReference type="HOGENOM" id="CLU_1904454_0_0_14"/>
<dbReference type="eggNOG" id="ENOG5030MWB">
    <property type="taxonomic scope" value="Bacteria"/>
</dbReference>
<keyword evidence="1" id="KW-0812">Transmembrane</keyword>
<name>M9W9V4_9MOLU</name>
<evidence type="ECO:0000313" key="3">
    <source>
        <dbReference type="Proteomes" id="UP000012984"/>
    </source>
</evidence>
<proteinExistence type="predicted"/>
<accession>M9W9V4</accession>
<keyword evidence="3" id="KW-1185">Reference proteome</keyword>
<keyword evidence="1" id="KW-1133">Transmembrane helix</keyword>
<reference evidence="2 3" key="1">
    <citation type="journal article" date="2013" name="Genome Announc.">
        <title>Complete Genome Sequence of Mycoplasma putrefaciens Strain 9231, One of the Agents of Contagious Agalactia in Goats.</title>
        <authorList>
            <person name="Dupuy V."/>
            <person name="Sirand-Pugnet P."/>
            <person name="Baranowski E."/>
            <person name="Barre A."/>
            <person name="Breton M."/>
            <person name="Couture C."/>
            <person name="Dordet-Frisoni E."/>
            <person name="Gaurivaud P."/>
            <person name="Jacob D."/>
            <person name="Lemaitre C."/>
            <person name="Manso-Silvan L."/>
            <person name="Nikolski M."/>
            <person name="Nouvel L.X."/>
            <person name="Poumarat F."/>
            <person name="Tardy F."/>
            <person name="Thebault P."/>
            <person name="Theil S."/>
            <person name="Citti C."/>
            <person name="Blanchard A."/>
            <person name="Thiaucourt F."/>
        </authorList>
    </citation>
    <scope>NUCLEOTIDE SEQUENCE [LARGE SCALE GENOMIC DNA]</scope>
    <source>
        <strain evidence="2">Mput9231</strain>
    </source>
</reference>